<name>A0A8J3MPX3_9CHLR</name>
<dbReference type="Pfam" id="PF12911">
    <property type="entry name" value="OppC_N"/>
    <property type="match status" value="1"/>
</dbReference>
<evidence type="ECO:0000256" key="7">
    <source>
        <dbReference type="RuleBase" id="RU363032"/>
    </source>
</evidence>
<dbReference type="Proteomes" id="UP000612362">
    <property type="component" value="Unassembled WGS sequence"/>
</dbReference>
<evidence type="ECO:0000256" key="1">
    <source>
        <dbReference type="ARBA" id="ARBA00004651"/>
    </source>
</evidence>
<comment type="similarity">
    <text evidence="7">Belongs to the binding-protein-dependent transport system permease family.</text>
</comment>
<keyword evidence="10" id="KW-1185">Reference proteome</keyword>
<feature type="transmembrane region" description="Helical" evidence="7">
    <location>
        <begin position="69"/>
        <end position="90"/>
    </location>
</feature>
<evidence type="ECO:0000256" key="5">
    <source>
        <dbReference type="ARBA" id="ARBA00022989"/>
    </source>
</evidence>
<dbReference type="InterPro" id="IPR035906">
    <property type="entry name" value="MetI-like_sf"/>
</dbReference>
<dbReference type="PANTHER" id="PTHR43386:SF1">
    <property type="entry name" value="D,D-DIPEPTIDE TRANSPORT SYSTEM PERMEASE PROTEIN DDPC-RELATED"/>
    <property type="match status" value="1"/>
</dbReference>
<accession>A0A8J3MPX3</accession>
<protein>
    <submittedName>
        <fullName evidence="9">Peptide ABC transporter permease</fullName>
    </submittedName>
</protein>
<dbReference type="InterPro" id="IPR000515">
    <property type="entry name" value="MetI-like"/>
</dbReference>
<dbReference type="InterPro" id="IPR025966">
    <property type="entry name" value="OppC_N"/>
</dbReference>
<keyword evidence="4 7" id="KW-0812">Transmembrane</keyword>
<feature type="transmembrane region" description="Helical" evidence="7">
    <location>
        <begin position="292"/>
        <end position="322"/>
    </location>
</feature>
<proteinExistence type="inferred from homology"/>
<dbReference type="PROSITE" id="PS50928">
    <property type="entry name" value="ABC_TM1"/>
    <property type="match status" value="1"/>
</dbReference>
<evidence type="ECO:0000256" key="6">
    <source>
        <dbReference type="ARBA" id="ARBA00023136"/>
    </source>
</evidence>
<dbReference type="RefSeq" id="WP_220192825.1">
    <property type="nucleotide sequence ID" value="NZ_BNJF01000001.1"/>
</dbReference>
<evidence type="ECO:0000313" key="10">
    <source>
        <dbReference type="Proteomes" id="UP000612362"/>
    </source>
</evidence>
<gene>
    <name evidence="9" type="ORF">KSX_15080</name>
</gene>
<evidence type="ECO:0000313" key="9">
    <source>
        <dbReference type="EMBL" id="GHO43345.1"/>
    </source>
</evidence>
<keyword evidence="3" id="KW-1003">Cell membrane</keyword>
<dbReference type="PANTHER" id="PTHR43386">
    <property type="entry name" value="OLIGOPEPTIDE TRANSPORT SYSTEM PERMEASE PROTEIN APPC"/>
    <property type="match status" value="1"/>
</dbReference>
<evidence type="ECO:0000259" key="8">
    <source>
        <dbReference type="PROSITE" id="PS50928"/>
    </source>
</evidence>
<keyword evidence="5 7" id="KW-1133">Transmembrane helix</keyword>
<dbReference type="Gene3D" id="1.10.3720.10">
    <property type="entry name" value="MetI-like"/>
    <property type="match status" value="1"/>
</dbReference>
<organism evidence="9 10">
    <name type="scientific">Ktedonospora formicarum</name>
    <dbReference type="NCBI Taxonomy" id="2778364"/>
    <lineage>
        <taxon>Bacteria</taxon>
        <taxon>Bacillati</taxon>
        <taxon>Chloroflexota</taxon>
        <taxon>Ktedonobacteria</taxon>
        <taxon>Ktedonobacterales</taxon>
        <taxon>Ktedonobacteraceae</taxon>
        <taxon>Ktedonospora</taxon>
    </lineage>
</organism>
<feature type="transmembrane region" description="Helical" evidence="7">
    <location>
        <begin position="248"/>
        <end position="272"/>
    </location>
</feature>
<feature type="transmembrane region" description="Helical" evidence="7">
    <location>
        <begin position="163"/>
        <end position="187"/>
    </location>
</feature>
<keyword evidence="6 7" id="KW-0472">Membrane</keyword>
<evidence type="ECO:0000256" key="2">
    <source>
        <dbReference type="ARBA" id="ARBA00022448"/>
    </source>
</evidence>
<evidence type="ECO:0000256" key="3">
    <source>
        <dbReference type="ARBA" id="ARBA00022475"/>
    </source>
</evidence>
<reference evidence="9" key="1">
    <citation type="submission" date="2020-10" db="EMBL/GenBank/DDBJ databases">
        <title>Taxonomic study of unclassified bacteria belonging to the class Ktedonobacteria.</title>
        <authorList>
            <person name="Yabe S."/>
            <person name="Wang C.M."/>
            <person name="Zheng Y."/>
            <person name="Sakai Y."/>
            <person name="Cavaletti L."/>
            <person name="Monciardini P."/>
            <person name="Donadio S."/>
        </authorList>
    </citation>
    <scope>NUCLEOTIDE SEQUENCE</scope>
    <source>
        <strain evidence="9">SOSP1-1</strain>
    </source>
</reference>
<feature type="transmembrane region" description="Helical" evidence="7">
    <location>
        <begin position="193"/>
        <end position="210"/>
    </location>
</feature>
<dbReference type="InterPro" id="IPR050366">
    <property type="entry name" value="BP-dependent_transpt_permease"/>
</dbReference>
<sequence length="346" mass="37305">MSDASQWPPTPDNMNEPIAATAAINVETSAETNLTTAVPVALPLSNPLHVRLIGGIGVFWRALTSNKKVAVGSAIVAFFILAAIFGPFFVHTDPTLLTNDSKAAPSAAHWLGTTVTGQDIFSQLVYGTRNSIMWGLITGVAVTCLSIIVGLIGGYFGGLVDEVLSLVTNIFLVLPALPLAIVLASYFPRGPQMVALIVVLTSWAWGARVLRAQTLSMRSREFVVAARACGEKTWRIIFFEILPNEISIVAAGFVSTTIYVILASASLEFLGLGDLNAVSWGWMFYWAQKTNALILGLWWWFVPPGICIALLGSGLALINFGIDEIANPRLRAEPIPRDIKLKKVVK</sequence>
<dbReference type="AlphaFoldDB" id="A0A8J3MPX3"/>
<dbReference type="GO" id="GO:0005886">
    <property type="term" value="C:plasma membrane"/>
    <property type="evidence" value="ECO:0007669"/>
    <property type="project" value="UniProtKB-SubCell"/>
</dbReference>
<dbReference type="SUPFAM" id="SSF161098">
    <property type="entry name" value="MetI-like"/>
    <property type="match status" value="1"/>
</dbReference>
<comment type="caution">
    <text evidence="9">The sequence shown here is derived from an EMBL/GenBank/DDBJ whole genome shotgun (WGS) entry which is preliminary data.</text>
</comment>
<feature type="domain" description="ABC transmembrane type-1" evidence="8">
    <location>
        <begin position="132"/>
        <end position="319"/>
    </location>
</feature>
<dbReference type="Pfam" id="PF00528">
    <property type="entry name" value="BPD_transp_1"/>
    <property type="match status" value="1"/>
</dbReference>
<keyword evidence="2 7" id="KW-0813">Transport</keyword>
<feature type="transmembrane region" description="Helical" evidence="7">
    <location>
        <begin position="132"/>
        <end position="156"/>
    </location>
</feature>
<dbReference type="EMBL" id="BNJF01000001">
    <property type="protein sequence ID" value="GHO43345.1"/>
    <property type="molecule type" value="Genomic_DNA"/>
</dbReference>
<dbReference type="CDD" id="cd06261">
    <property type="entry name" value="TM_PBP2"/>
    <property type="match status" value="1"/>
</dbReference>
<comment type="subcellular location">
    <subcellularLocation>
        <location evidence="1 7">Cell membrane</location>
        <topology evidence="1 7">Multi-pass membrane protein</topology>
    </subcellularLocation>
</comment>
<evidence type="ECO:0000256" key="4">
    <source>
        <dbReference type="ARBA" id="ARBA00022692"/>
    </source>
</evidence>
<dbReference type="GO" id="GO:0071916">
    <property type="term" value="F:dipeptide transmembrane transporter activity"/>
    <property type="evidence" value="ECO:0007669"/>
    <property type="project" value="TreeGrafter"/>
</dbReference>